<dbReference type="GO" id="GO:0003887">
    <property type="term" value="F:DNA-directed DNA polymerase activity"/>
    <property type="evidence" value="ECO:0007669"/>
    <property type="project" value="UniProtKB-KW"/>
</dbReference>
<keyword evidence="3 11" id="KW-0548">Nucleotidyltransferase</keyword>
<evidence type="ECO:0000256" key="8">
    <source>
        <dbReference type="ARBA" id="ARBA00022840"/>
    </source>
</evidence>
<dbReference type="EC" id="2.7.7.7" evidence="11"/>
<dbReference type="Proteomes" id="UP000711391">
    <property type="component" value="Unassembled WGS sequence"/>
</dbReference>
<dbReference type="Pfam" id="PF22608">
    <property type="entry name" value="DNAX_ATPase_lid"/>
    <property type="match status" value="1"/>
</dbReference>
<dbReference type="SUPFAM" id="SSF48019">
    <property type="entry name" value="post-AAA+ oligomerization domain-like"/>
    <property type="match status" value="1"/>
</dbReference>
<dbReference type="GO" id="GO:0006261">
    <property type="term" value="P:DNA-templated DNA replication"/>
    <property type="evidence" value="ECO:0007669"/>
    <property type="project" value="TreeGrafter"/>
</dbReference>
<evidence type="ECO:0000256" key="12">
    <source>
        <dbReference type="SAM" id="MobiDB-lite"/>
    </source>
</evidence>
<evidence type="ECO:0000256" key="1">
    <source>
        <dbReference type="ARBA" id="ARBA00006360"/>
    </source>
</evidence>
<evidence type="ECO:0000259" key="13">
    <source>
        <dbReference type="SMART" id="SM00382"/>
    </source>
</evidence>
<dbReference type="NCBIfam" id="TIGR02397">
    <property type="entry name" value="dnaX_nterm"/>
    <property type="match status" value="1"/>
</dbReference>
<evidence type="ECO:0000256" key="11">
    <source>
        <dbReference type="RuleBase" id="RU364063"/>
    </source>
</evidence>
<sequence length="535" mass="59990">MSYEVLARKYRPTNFEEVVGQDHIIKALSNSILQDRMHQAFIFSGTRGVGKTTLGRILAKCLNCLSSDNPVNSPCDKCSNCEEIKLGRSLDFYEQDAASQRGIDAMKELLQTVPQSPSNSRYKVYLLDEAHMLTTESFNALLKNLEEPPKHVVFILATTNPEKLPKTVQSRCLQLNLKTVTESLLSNHLKKILNSENITFDDDSVDLISAAASGSVRDALTLMDQAIAHGSGRLVSKDVMDLLGTIDNSNLFSMLDSIICGNGVKAFEIFAKVEELSPEYEMILKTMISILHQMSLEKVLGNSNNEDIKKLASNIDNEFCQLLYEIAVNSYSKFNAHPNPKEAVEICILRMLAFNPIHKINDNETSKNTEKKNLNIPNPKKNQPEFIAPNNKEKLHASKEKEESKTSEVISSSEDWIKLFNSLKLSPFARNYFGYLSFGSLSYSVLKLVTSDKTNKIPENVFKEFEKVLSEKIGKDLSIEVEIGKAEKSPIDFQNEIESDKKISAEKDILSDPSIQKFLDKFNGNIKEGSIKPKN</sequence>
<dbReference type="GO" id="GO:0046872">
    <property type="term" value="F:metal ion binding"/>
    <property type="evidence" value="ECO:0007669"/>
    <property type="project" value="UniProtKB-KW"/>
</dbReference>
<dbReference type="Pfam" id="PF12169">
    <property type="entry name" value="DNA_pol3_gamma3"/>
    <property type="match status" value="1"/>
</dbReference>
<dbReference type="GO" id="GO:0003677">
    <property type="term" value="F:DNA binding"/>
    <property type="evidence" value="ECO:0007669"/>
    <property type="project" value="InterPro"/>
</dbReference>
<evidence type="ECO:0000256" key="3">
    <source>
        <dbReference type="ARBA" id="ARBA00022695"/>
    </source>
</evidence>
<dbReference type="Gene3D" id="1.10.8.60">
    <property type="match status" value="1"/>
</dbReference>
<keyword evidence="7" id="KW-0862">Zinc</keyword>
<comment type="function">
    <text evidence="11">DNA polymerase III is a complex, multichain enzyme responsible for most of the replicative synthesis in bacteria. This DNA polymerase also exhibits 3' to 5' exonuclease activity.</text>
</comment>
<dbReference type="InterPro" id="IPR003593">
    <property type="entry name" value="AAA+_ATPase"/>
</dbReference>
<dbReference type="PANTHER" id="PTHR11669">
    <property type="entry name" value="REPLICATION FACTOR C / DNA POLYMERASE III GAMMA-TAU SUBUNIT"/>
    <property type="match status" value="1"/>
</dbReference>
<dbReference type="GO" id="GO:0005524">
    <property type="term" value="F:ATP binding"/>
    <property type="evidence" value="ECO:0007669"/>
    <property type="project" value="UniProtKB-KW"/>
</dbReference>
<proteinExistence type="inferred from homology"/>
<dbReference type="Gene3D" id="1.20.272.10">
    <property type="match status" value="1"/>
</dbReference>
<dbReference type="PANTHER" id="PTHR11669:SF0">
    <property type="entry name" value="PROTEIN STICHEL-LIKE 2"/>
    <property type="match status" value="1"/>
</dbReference>
<evidence type="ECO:0000313" key="15">
    <source>
        <dbReference type="Proteomes" id="UP000711391"/>
    </source>
</evidence>
<keyword evidence="9 11" id="KW-0239">DNA-directed DNA polymerase</keyword>
<feature type="region of interest" description="Disordered" evidence="12">
    <location>
        <begin position="362"/>
        <end position="386"/>
    </location>
</feature>
<comment type="caution">
    <text evidence="14">The sequence shown here is derived from an EMBL/GenBank/DDBJ whole genome shotgun (WGS) entry which is preliminary data.</text>
</comment>
<keyword evidence="8 11" id="KW-0067">ATP-binding</keyword>
<reference evidence="14" key="1">
    <citation type="submission" date="2020-10" db="EMBL/GenBank/DDBJ databases">
        <title>Microbiome of the Black Sea water column analyzed by genome centric metagenomics.</title>
        <authorList>
            <person name="Cabello-Yeves P.J."/>
            <person name="Callieri C."/>
            <person name="Picazo A."/>
            <person name="Mehrshad M."/>
            <person name="Haro-Moreno J.M."/>
            <person name="Roda-Garcia J."/>
            <person name="Dzembekova N."/>
            <person name="Slabakova V."/>
            <person name="Slabakova N."/>
            <person name="Moncheva S."/>
            <person name="Rodriguez-Valera F."/>
        </authorList>
    </citation>
    <scope>NUCLEOTIDE SEQUENCE</scope>
    <source>
        <strain evidence="14">BS307-5m-G50</strain>
    </source>
</reference>
<dbReference type="GO" id="GO:0009360">
    <property type="term" value="C:DNA polymerase III complex"/>
    <property type="evidence" value="ECO:0007669"/>
    <property type="project" value="InterPro"/>
</dbReference>
<organism evidence="14 15">
    <name type="scientific">SAR86 cluster bacterium</name>
    <dbReference type="NCBI Taxonomy" id="2030880"/>
    <lineage>
        <taxon>Bacteria</taxon>
        <taxon>Pseudomonadati</taxon>
        <taxon>Pseudomonadota</taxon>
        <taxon>Gammaproteobacteria</taxon>
        <taxon>SAR86 cluster</taxon>
    </lineage>
</organism>
<feature type="compositionally biased region" description="Basic and acidic residues" evidence="12">
    <location>
        <begin position="362"/>
        <end position="373"/>
    </location>
</feature>
<evidence type="ECO:0000256" key="10">
    <source>
        <dbReference type="ARBA" id="ARBA00049244"/>
    </source>
</evidence>
<accession>A0A937I8G6</accession>
<dbReference type="InterPro" id="IPR045085">
    <property type="entry name" value="HLD_clamp_pol_III_gamma_tau"/>
</dbReference>
<dbReference type="FunFam" id="1.10.8.60:FF:000013">
    <property type="entry name" value="DNA polymerase III subunit gamma/tau"/>
    <property type="match status" value="1"/>
</dbReference>
<dbReference type="SMART" id="SM00382">
    <property type="entry name" value="AAA"/>
    <property type="match status" value="1"/>
</dbReference>
<gene>
    <name evidence="11 14" type="primary">dnaX</name>
    <name evidence="14" type="ORF">ISQ64_00330</name>
</gene>
<dbReference type="FunFam" id="3.40.50.300:FF:000014">
    <property type="entry name" value="DNA polymerase III subunit gamma/tau"/>
    <property type="match status" value="1"/>
</dbReference>
<dbReference type="InterPro" id="IPR038249">
    <property type="entry name" value="PolIII_tau_V_sf"/>
</dbReference>
<dbReference type="InterPro" id="IPR012763">
    <property type="entry name" value="DNA_pol_III_sug/sutau_N"/>
</dbReference>
<evidence type="ECO:0000256" key="7">
    <source>
        <dbReference type="ARBA" id="ARBA00022833"/>
    </source>
</evidence>
<keyword evidence="6 11" id="KW-0547">Nucleotide-binding</keyword>
<feature type="domain" description="AAA+ ATPase" evidence="13">
    <location>
        <begin position="37"/>
        <end position="179"/>
    </location>
</feature>
<dbReference type="InterPro" id="IPR050238">
    <property type="entry name" value="DNA_Rep/Repair_Clamp_Loader"/>
</dbReference>
<protein>
    <recommendedName>
        <fullName evidence="11">DNA polymerase III subunit gamma/tau</fullName>
        <ecNumber evidence="11">2.7.7.7</ecNumber>
    </recommendedName>
</protein>
<dbReference type="InterPro" id="IPR027417">
    <property type="entry name" value="P-loop_NTPase"/>
</dbReference>
<dbReference type="CDD" id="cd00009">
    <property type="entry name" value="AAA"/>
    <property type="match status" value="1"/>
</dbReference>
<dbReference type="Gene3D" id="3.30.300.150">
    <property type="entry name" value="DNA polymerase III, tau subunit, domain V"/>
    <property type="match status" value="1"/>
</dbReference>
<dbReference type="Pfam" id="PF13177">
    <property type="entry name" value="DNA_pol3_delta2"/>
    <property type="match status" value="1"/>
</dbReference>
<dbReference type="SUPFAM" id="SSF52540">
    <property type="entry name" value="P-loop containing nucleoside triphosphate hydrolases"/>
    <property type="match status" value="1"/>
</dbReference>
<dbReference type="InterPro" id="IPR008921">
    <property type="entry name" value="DNA_pol3_clamp-load_cplx_C"/>
</dbReference>
<evidence type="ECO:0000256" key="2">
    <source>
        <dbReference type="ARBA" id="ARBA00022679"/>
    </source>
</evidence>
<comment type="subunit">
    <text evidence="11">DNA polymerase III contains a core (composed of alpha, epsilon and theta chains) that associates with a tau subunit. This core dimerizes to form the POLIII' complex. PolIII' associates with the gamma complex (composed of gamma, delta, delta', psi and chi chains) and with the beta chain to form the complete DNA polymerase III complex.</text>
</comment>
<dbReference type="InterPro" id="IPR021029">
    <property type="entry name" value="DNA_pol_III_tau_dom-5"/>
</dbReference>
<evidence type="ECO:0000256" key="9">
    <source>
        <dbReference type="ARBA" id="ARBA00022932"/>
    </source>
</evidence>
<name>A0A937I8G6_9GAMM</name>
<keyword evidence="2 11" id="KW-0808">Transferase</keyword>
<dbReference type="Gene3D" id="3.40.50.300">
    <property type="entry name" value="P-loop containing nucleotide triphosphate hydrolases"/>
    <property type="match status" value="1"/>
</dbReference>
<evidence type="ECO:0000256" key="4">
    <source>
        <dbReference type="ARBA" id="ARBA00022705"/>
    </source>
</evidence>
<comment type="catalytic activity">
    <reaction evidence="10 11">
        <text>DNA(n) + a 2'-deoxyribonucleoside 5'-triphosphate = DNA(n+1) + diphosphate</text>
        <dbReference type="Rhea" id="RHEA:22508"/>
        <dbReference type="Rhea" id="RHEA-COMP:17339"/>
        <dbReference type="Rhea" id="RHEA-COMP:17340"/>
        <dbReference type="ChEBI" id="CHEBI:33019"/>
        <dbReference type="ChEBI" id="CHEBI:61560"/>
        <dbReference type="ChEBI" id="CHEBI:173112"/>
        <dbReference type="EC" id="2.7.7.7"/>
    </reaction>
</comment>
<dbReference type="CDD" id="cd18137">
    <property type="entry name" value="HLD_clamp_pol_III_gamma_tau"/>
    <property type="match status" value="1"/>
</dbReference>
<dbReference type="Pfam" id="PF12170">
    <property type="entry name" value="DNA_pol3_tau_5"/>
    <property type="match status" value="1"/>
</dbReference>
<keyword evidence="5" id="KW-0479">Metal-binding</keyword>
<evidence type="ECO:0000313" key="14">
    <source>
        <dbReference type="EMBL" id="MBL6817836.1"/>
    </source>
</evidence>
<evidence type="ECO:0000256" key="6">
    <source>
        <dbReference type="ARBA" id="ARBA00022741"/>
    </source>
</evidence>
<dbReference type="InterPro" id="IPR022754">
    <property type="entry name" value="DNA_pol_III_gamma-3"/>
</dbReference>
<comment type="similarity">
    <text evidence="1 11">Belongs to the DnaX/STICHEL family.</text>
</comment>
<dbReference type="EMBL" id="JADHQD010000001">
    <property type="protein sequence ID" value="MBL6817836.1"/>
    <property type="molecule type" value="Genomic_DNA"/>
</dbReference>
<dbReference type="AlphaFoldDB" id="A0A937I8G6"/>
<evidence type="ECO:0000256" key="5">
    <source>
        <dbReference type="ARBA" id="ARBA00022723"/>
    </source>
</evidence>
<keyword evidence="4 11" id="KW-0235">DNA replication</keyword>